<dbReference type="KEGG" id="blq:L21SP5_02792"/>
<proteinExistence type="predicted"/>
<keyword evidence="2" id="KW-1185">Reference proteome</keyword>
<dbReference type="Proteomes" id="UP000064893">
    <property type="component" value="Chromosome"/>
</dbReference>
<evidence type="ECO:0000313" key="2">
    <source>
        <dbReference type="Proteomes" id="UP000064893"/>
    </source>
</evidence>
<gene>
    <name evidence="1" type="ORF">L21SP5_02792</name>
</gene>
<name>A0A0S2I2D2_9BACT</name>
<dbReference type="AlphaFoldDB" id="A0A0S2I2D2"/>
<evidence type="ECO:0000313" key="1">
    <source>
        <dbReference type="EMBL" id="ALO16415.1"/>
    </source>
</evidence>
<dbReference type="EMBL" id="CP013118">
    <property type="protein sequence ID" value="ALO16415.1"/>
    <property type="molecule type" value="Genomic_DNA"/>
</dbReference>
<dbReference type="RefSeq" id="WP_157754662.1">
    <property type="nucleotide sequence ID" value="NZ_CP013118.1"/>
</dbReference>
<accession>A0A0S2I2D2</accession>
<reference evidence="1 2" key="1">
    <citation type="submission" date="2015-11" db="EMBL/GenBank/DDBJ databases">
        <title>Description and complete genome sequence of a novel strain predominating in hypersaline microbial mats and representing a new family of the Bacteriodetes phylum.</title>
        <authorList>
            <person name="Spring S."/>
            <person name="Bunk B."/>
            <person name="Sproer C."/>
            <person name="Klenk H.-P."/>
        </authorList>
    </citation>
    <scope>NUCLEOTIDE SEQUENCE [LARGE SCALE GENOMIC DNA]</scope>
    <source>
        <strain evidence="1 2">L21-Spi-D4</strain>
    </source>
</reference>
<sequence>MKRIAFILAFAAIALTAVAGIKSSIKGNQKVTTEERTVDNFDAVSDKALLPFF</sequence>
<organism evidence="1 2">
    <name type="scientific">Salinivirga cyanobacteriivorans</name>
    <dbReference type="NCBI Taxonomy" id="1307839"/>
    <lineage>
        <taxon>Bacteria</taxon>
        <taxon>Pseudomonadati</taxon>
        <taxon>Bacteroidota</taxon>
        <taxon>Bacteroidia</taxon>
        <taxon>Bacteroidales</taxon>
        <taxon>Salinivirgaceae</taxon>
        <taxon>Salinivirga</taxon>
    </lineage>
</organism>
<protein>
    <submittedName>
        <fullName evidence="1">Uncharacterized protein</fullName>
    </submittedName>
</protein>